<dbReference type="Pfam" id="PF13704">
    <property type="entry name" value="Glyco_tranf_2_4"/>
    <property type="match status" value="1"/>
</dbReference>
<dbReference type="PANTHER" id="PTHR46701:SF7">
    <property type="entry name" value="GLYCOSYLTRANSFERASE-LIKE KOBITO 1"/>
    <property type="match status" value="1"/>
</dbReference>
<name>A0ABR5DHD1_9FLAO</name>
<gene>
    <name evidence="1" type="ORF">MB09_08990</name>
</gene>
<dbReference type="Proteomes" id="UP000033497">
    <property type="component" value="Unassembled WGS sequence"/>
</dbReference>
<dbReference type="EMBL" id="JSVU01000005">
    <property type="protein sequence ID" value="KJJ38198.1"/>
    <property type="molecule type" value="Genomic_DNA"/>
</dbReference>
<proteinExistence type="predicted"/>
<evidence type="ECO:0008006" key="3">
    <source>
        <dbReference type="Google" id="ProtNLM"/>
    </source>
</evidence>
<protein>
    <recommendedName>
        <fullName evidence="3">Glycosyl transferase family 2</fullName>
    </recommendedName>
</protein>
<comment type="caution">
    <text evidence="1">The sequence shown here is derived from an EMBL/GenBank/DDBJ whole genome shotgun (WGS) entry which is preliminary data.</text>
</comment>
<keyword evidence="2" id="KW-1185">Reference proteome</keyword>
<reference evidence="1 2" key="1">
    <citation type="submission" date="2014-10" db="EMBL/GenBank/DDBJ databases">
        <title>Genome sequencing of Vitellibacter vladivostokensis KMM 3516.</title>
        <authorList>
            <person name="Thevarajoo S."/>
            <person name="Selvaratnam C."/>
            <person name="Goh K.M."/>
            <person name="Chong C.S."/>
        </authorList>
    </citation>
    <scope>NUCLEOTIDE SEQUENCE [LARGE SCALE GENOMIC DNA]</scope>
    <source>
        <strain evidence="1 2">KMM 3516</strain>
    </source>
</reference>
<evidence type="ECO:0000313" key="1">
    <source>
        <dbReference type="EMBL" id="KJJ38198.1"/>
    </source>
</evidence>
<organism evidence="1 2">
    <name type="scientific">Aequorivita vladivostokensis</name>
    <dbReference type="NCBI Taxonomy" id="171194"/>
    <lineage>
        <taxon>Bacteria</taxon>
        <taxon>Pseudomonadati</taxon>
        <taxon>Bacteroidota</taxon>
        <taxon>Flavobacteriia</taxon>
        <taxon>Flavobacteriales</taxon>
        <taxon>Flavobacteriaceae</taxon>
        <taxon>Aequorivita</taxon>
    </lineage>
</organism>
<evidence type="ECO:0000313" key="2">
    <source>
        <dbReference type="Proteomes" id="UP000033497"/>
    </source>
</evidence>
<dbReference type="InterPro" id="IPR044224">
    <property type="entry name" value="KOBITO1-like"/>
</dbReference>
<dbReference type="RefSeq" id="WP_045080577.1">
    <property type="nucleotide sequence ID" value="NZ_JSVU01000005.1"/>
</dbReference>
<sequence length="333" mass="38916">MKIAVVLTVKNENRLLRNNLLYHDAIGVDRIFVYFDNTTDQGKESISDFEFVTINDSVSAKKYGHLHYLEKFTSQAREHHTARQCLNTFDAQQLCKKEGIDWLISLDADELICTHFIKPSNLKSFFKGIAKNVEVVNFNTLEVLQRRESYGNVFLEETLFKQNRKLKNGRPIYKKLFNPFTETSTKFSWWYGQHLGKGAIRIDREIIPHNVHRFKRKDGSKADTLNKGNILHYHAYDALDFIKKFTNFSDHPNTFLSGNKVESIKLLLRDIVNTSGMDVMELKEYFKENLLFTEAEVKDLKKEKTYFLFKKLPSPLTEIISVQKVFKSLILKK</sequence>
<dbReference type="PANTHER" id="PTHR46701">
    <property type="entry name" value="GLYCOSYLTRANSFERASE-LIKE KOBITO 1"/>
    <property type="match status" value="1"/>
</dbReference>
<accession>A0ABR5DHD1</accession>